<dbReference type="Pfam" id="PF07686">
    <property type="entry name" value="V-set"/>
    <property type="match status" value="1"/>
</dbReference>
<proteinExistence type="predicted"/>
<keyword evidence="2" id="KW-1003">Cell membrane</keyword>
<feature type="domain" description="Ig-like" evidence="10">
    <location>
        <begin position="22"/>
        <end position="110"/>
    </location>
</feature>
<feature type="signal peptide" evidence="9">
    <location>
        <begin position="1"/>
        <end position="21"/>
    </location>
</feature>
<dbReference type="FunCoup" id="G3U0P2">
    <property type="interactions" value="132"/>
</dbReference>
<dbReference type="eggNOG" id="ENOG502SP68">
    <property type="taxonomic scope" value="Eukaryota"/>
</dbReference>
<sequence length="110" mass="12047">MKRRLSTLPGFLCAQVCCVTGQQVEQSPSVLSLQEGASCTMTCNFSFSSDTVQWFHQNSGGRLTTLFYVPTGTKQDGRLSARTVTKERHSSLYISSSQTTDSAIYFCAVS</sequence>
<dbReference type="HOGENOM" id="CLU_077975_8_3_1"/>
<evidence type="ECO:0000313" key="11">
    <source>
        <dbReference type="Ensembl" id="ENSLAFP00000021400.1"/>
    </source>
</evidence>
<dbReference type="PANTHER" id="PTHR19339">
    <property type="entry name" value="T CELL RECEPTOR ALPHA VARIABLE 39"/>
    <property type="match status" value="1"/>
</dbReference>
<keyword evidence="4" id="KW-0472">Membrane</keyword>
<dbReference type="GeneTree" id="ENSGT00900000140957"/>
<comment type="subcellular location">
    <subcellularLocation>
        <location evidence="1">Cell membrane</location>
    </subcellularLocation>
</comment>
<evidence type="ECO:0000256" key="6">
    <source>
        <dbReference type="ARBA" id="ARBA00023180"/>
    </source>
</evidence>
<keyword evidence="8" id="KW-1279">T cell receptor</keyword>
<dbReference type="GO" id="GO:0042101">
    <property type="term" value="C:T cell receptor complex"/>
    <property type="evidence" value="ECO:0007669"/>
    <property type="project" value="UniProtKB-KW"/>
</dbReference>
<reference evidence="11" key="3">
    <citation type="submission" date="2025-09" db="UniProtKB">
        <authorList>
            <consortium name="Ensembl"/>
        </authorList>
    </citation>
    <scope>IDENTIFICATION</scope>
    <source>
        <strain evidence="11">Isolate ISIS603380</strain>
    </source>
</reference>
<evidence type="ECO:0000256" key="4">
    <source>
        <dbReference type="ARBA" id="ARBA00023136"/>
    </source>
</evidence>
<feature type="chain" id="PRO_5003456165" description="Ig-like domain-containing protein" evidence="9">
    <location>
        <begin position="22"/>
        <end position="110"/>
    </location>
</feature>
<keyword evidence="8" id="KW-0391">Immunity</keyword>
<keyword evidence="8" id="KW-1064">Adaptive immunity</keyword>
<evidence type="ECO:0000256" key="1">
    <source>
        <dbReference type="ARBA" id="ARBA00004236"/>
    </source>
</evidence>
<comment type="subunit">
    <text evidence="7">Alpha-beta TR is a heterodimer composed of an alpha and beta chain; disulfide-linked. The alpha-beta TR is associated with the transmembrane signaling CD3 coreceptor proteins to form the TR-CD3 (TcR or TCR). The assembly of alpha-beta TR heterodimers with CD3 occurs in the endoplasmic reticulum where a single alpha-beta TR heterodimer associates with one CD3D-CD3E heterodimer, one CD3G-CD3E heterodimer and one CD247 homodimer forming a stable octameric structure. CD3D-CD3E and CD3G-CD3E heterodimers preferentially associate with TR alpha and TR beta chains, respectively. The association of the CD247 homodimer is the last step of TcR assembly in the endoplasmic reticulum and is required for transport to the cell surface.</text>
</comment>
<name>G3U0P2_LOXAF</name>
<dbReference type="AlphaFoldDB" id="G3U0P2"/>
<accession>G3U0P2</accession>
<dbReference type="InterPro" id="IPR051896">
    <property type="entry name" value="TCR_alpha_variable"/>
</dbReference>
<evidence type="ECO:0000256" key="7">
    <source>
        <dbReference type="ARBA" id="ARBA00038651"/>
    </source>
</evidence>
<reference evidence="11" key="2">
    <citation type="submission" date="2025-08" db="UniProtKB">
        <authorList>
            <consortium name="Ensembl"/>
        </authorList>
    </citation>
    <scope>IDENTIFICATION</scope>
    <source>
        <strain evidence="11">Isolate ISIS603380</strain>
    </source>
</reference>
<dbReference type="Gene3D" id="2.60.40.10">
    <property type="entry name" value="Immunoglobulins"/>
    <property type="match status" value="1"/>
</dbReference>
<dbReference type="InterPro" id="IPR036179">
    <property type="entry name" value="Ig-like_dom_sf"/>
</dbReference>
<dbReference type="InParanoid" id="G3U0P2"/>
<evidence type="ECO:0000256" key="9">
    <source>
        <dbReference type="SAM" id="SignalP"/>
    </source>
</evidence>
<evidence type="ECO:0000256" key="5">
    <source>
        <dbReference type="ARBA" id="ARBA00023157"/>
    </source>
</evidence>
<keyword evidence="3 9" id="KW-0732">Signal</keyword>
<evidence type="ECO:0000256" key="2">
    <source>
        <dbReference type="ARBA" id="ARBA00022475"/>
    </source>
</evidence>
<dbReference type="InterPro" id="IPR013783">
    <property type="entry name" value="Ig-like_fold"/>
</dbReference>
<dbReference type="Proteomes" id="UP000007646">
    <property type="component" value="Unassembled WGS sequence"/>
</dbReference>
<dbReference type="OMA" id="CAVDARC"/>
<evidence type="ECO:0000256" key="8">
    <source>
        <dbReference type="ARBA" id="ARBA00043266"/>
    </source>
</evidence>
<dbReference type="SMART" id="SM00406">
    <property type="entry name" value="IGv"/>
    <property type="match status" value="1"/>
</dbReference>
<evidence type="ECO:0000313" key="12">
    <source>
        <dbReference type="Proteomes" id="UP000007646"/>
    </source>
</evidence>
<dbReference type="PROSITE" id="PS50835">
    <property type="entry name" value="IG_LIKE"/>
    <property type="match status" value="1"/>
</dbReference>
<dbReference type="SUPFAM" id="SSF48726">
    <property type="entry name" value="Immunoglobulin"/>
    <property type="match status" value="1"/>
</dbReference>
<keyword evidence="5" id="KW-1015">Disulfide bond</keyword>
<keyword evidence="12" id="KW-1185">Reference proteome</keyword>
<dbReference type="PANTHER" id="PTHR19339:SF2">
    <property type="entry name" value="T CELL RECEPTOR ALPHA VARIABLE 22"/>
    <property type="match status" value="1"/>
</dbReference>
<evidence type="ECO:0000256" key="3">
    <source>
        <dbReference type="ARBA" id="ARBA00022729"/>
    </source>
</evidence>
<organism evidence="11 12">
    <name type="scientific">Loxodonta africana</name>
    <name type="common">African elephant</name>
    <dbReference type="NCBI Taxonomy" id="9785"/>
    <lineage>
        <taxon>Eukaryota</taxon>
        <taxon>Metazoa</taxon>
        <taxon>Chordata</taxon>
        <taxon>Craniata</taxon>
        <taxon>Vertebrata</taxon>
        <taxon>Euteleostomi</taxon>
        <taxon>Mammalia</taxon>
        <taxon>Eutheria</taxon>
        <taxon>Afrotheria</taxon>
        <taxon>Proboscidea</taxon>
        <taxon>Elephantidae</taxon>
        <taxon>Loxodonta</taxon>
    </lineage>
</organism>
<protein>
    <recommendedName>
        <fullName evidence="10">Ig-like domain-containing protein</fullName>
    </recommendedName>
</protein>
<dbReference type="Ensembl" id="ENSLAFT00000034512.1">
    <property type="protein sequence ID" value="ENSLAFP00000021400.1"/>
    <property type="gene ID" value="ENSLAFG00000032170.1"/>
</dbReference>
<dbReference type="InterPro" id="IPR013106">
    <property type="entry name" value="Ig_V-set"/>
</dbReference>
<dbReference type="InterPro" id="IPR007110">
    <property type="entry name" value="Ig-like_dom"/>
</dbReference>
<evidence type="ECO:0000259" key="10">
    <source>
        <dbReference type="PROSITE" id="PS50835"/>
    </source>
</evidence>
<keyword evidence="6" id="KW-0325">Glycoprotein</keyword>
<reference evidence="11 12" key="1">
    <citation type="submission" date="2009-06" db="EMBL/GenBank/DDBJ databases">
        <title>The Genome Sequence of Loxodonta africana (African elephant).</title>
        <authorList>
            <person name="Di Palma F."/>
            <person name="Heiman D."/>
            <person name="Young S."/>
            <person name="Johnson J."/>
            <person name="Lander E.S."/>
            <person name="Lindblad-Toh K."/>
        </authorList>
    </citation>
    <scope>NUCLEOTIDE SEQUENCE [LARGE SCALE GENOMIC DNA]</scope>
    <source>
        <strain evidence="11 12">Isolate ISIS603380</strain>
    </source>
</reference>
<dbReference type="STRING" id="9785.ENSLAFP00000021400"/>